<comment type="caution">
    <text evidence="2">The sequence shown here is derived from an EMBL/GenBank/DDBJ whole genome shotgun (WGS) entry which is preliminary data.</text>
</comment>
<proteinExistence type="predicted"/>
<accession>A0A8J2IDL3</accession>
<evidence type="ECO:0000256" key="1">
    <source>
        <dbReference type="SAM" id="MobiDB-lite"/>
    </source>
</evidence>
<evidence type="ECO:0000313" key="3">
    <source>
        <dbReference type="Proteomes" id="UP000693738"/>
    </source>
</evidence>
<sequence>MLSVAVPRLLPSVRDSIADTREECPFNPSSSSSSSSHLRPPISGFRITDIANVYFTISDFPASSLAWSVYLATCLLSFLLDITTQFACRSNPIPSSSTTGPRLVTARSSTQKPHSGIAKKFDVSWIRTLSSKTRQSKQNNRQPLPNISTNTPSGNAKKLNVSQSQRSKQDNRQPLLNTPMSTPSSGGNKKLGLSQLRPVPSLSLKSRKNDIPASDDQDFPKLRLKPVNGVPYYRATW</sequence>
<feature type="compositionally biased region" description="Polar residues" evidence="1">
    <location>
        <begin position="131"/>
        <end position="187"/>
    </location>
</feature>
<reference evidence="2" key="1">
    <citation type="submission" date="2021-05" db="EMBL/GenBank/DDBJ databases">
        <authorList>
            <person name="Khan N."/>
        </authorList>
    </citation>
    <scope>NUCLEOTIDE SEQUENCE</scope>
</reference>
<feature type="compositionally biased region" description="Polar residues" evidence="1">
    <location>
        <begin position="90"/>
        <end position="113"/>
    </location>
</feature>
<dbReference type="Proteomes" id="UP000693738">
    <property type="component" value="Unassembled WGS sequence"/>
</dbReference>
<feature type="region of interest" description="Disordered" evidence="1">
    <location>
        <begin position="131"/>
        <end position="219"/>
    </location>
</feature>
<organism evidence="2 3">
    <name type="scientific">Fusarium equiseti</name>
    <name type="common">Fusarium scirpi</name>
    <dbReference type="NCBI Taxonomy" id="61235"/>
    <lineage>
        <taxon>Eukaryota</taxon>
        <taxon>Fungi</taxon>
        <taxon>Dikarya</taxon>
        <taxon>Ascomycota</taxon>
        <taxon>Pezizomycotina</taxon>
        <taxon>Sordariomycetes</taxon>
        <taxon>Hypocreomycetidae</taxon>
        <taxon>Hypocreales</taxon>
        <taxon>Nectriaceae</taxon>
        <taxon>Fusarium</taxon>
        <taxon>Fusarium incarnatum-equiseti species complex</taxon>
    </lineage>
</organism>
<evidence type="ECO:0000313" key="2">
    <source>
        <dbReference type="EMBL" id="CAG7554940.1"/>
    </source>
</evidence>
<dbReference type="AlphaFoldDB" id="A0A8J2IDL3"/>
<dbReference type="EMBL" id="CAJSTJ010000033">
    <property type="protein sequence ID" value="CAG7554940.1"/>
    <property type="molecule type" value="Genomic_DNA"/>
</dbReference>
<feature type="region of interest" description="Disordered" evidence="1">
    <location>
        <begin position="90"/>
        <end position="116"/>
    </location>
</feature>
<gene>
    <name evidence="2" type="ORF">FEQUK3_LOCUS674</name>
</gene>
<name>A0A8J2IDL3_FUSEQ</name>
<protein>
    <submittedName>
        <fullName evidence="2">Uncharacterized protein</fullName>
    </submittedName>
</protein>